<dbReference type="Pfam" id="PF07679">
    <property type="entry name" value="I-set"/>
    <property type="match status" value="1"/>
</dbReference>
<keyword evidence="4" id="KW-0325">Glycoprotein</keyword>
<dbReference type="EMBL" id="OW240920">
    <property type="protein sequence ID" value="CAH2316469.1"/>
    <property type="molecule type" value="Genomic_DNA"/>
</dbReference>
<keyword evidence="2" id="KW-0732">Signal</keyword>
<evidence type="ECO:0000313" key="8">
    <source>
        <dbReference type="Proteomes" id="UP001295444"/>
    </source>
</evidence>
<dbReference type="InterPro" id="IPR003599">
    <property type="entry name" value="Ig_sub"/>
</dbReference>
<dbReference type="SMART" id="SM00409">
    <property type="entry name" value="IG"/>
    <property type="match status" value="2"/>
</dbReference>
<evidence type="ECO:0000259" key="6">
    <source>
        <dbReference type="PROSITE" id="PS50835"/>
    </source>
</evidence>
<feature type="domain" description="Ig-like" evidence="6">
    <location>
        <begin position="99"/>
        <end position="179"/>
    </location>
</feature>
<gene>
    <name evidence="7" type="ORF">PECUL_23A058717</name>
</gene>
<dbReference type="PANTHER" id="PTHR12080">
    <property type="entry name" value="SIGNALING LYMPHOCYTIC ACTIVATION MOLECULE"/>
    <property type="match status" value="1"/>
</dbReference>
<dbReference type="InterPro" id="IPR013098">
    <property type="entry name" value="Ig_I-set"/>
</dbReference>
<dbReference type="InterPro" id="IPR007110">
    <property type="entry name" value="Ig-like_dom"/>
</dbReference>
<feature type="transmembrane region" description="Helical" evidence="5">
    <location>
        <begin position="202"/>
        <end position="227"/>
    </location>
</feature>
<dbReference type="PANTHER" id="PTHR12080:SF48">
    <property type="entry name" value="IMMUNOGLOBULIN SUBTYPE DOMAIN-CONTAINING PROTEIN"/>
    <property type="match status" value="1"/>
</dbReference>
<feature type="transmembrane region" description="Helical" evidence="5">
    <location>
        <begin position="365"/>
        <end position="390"/>
    </location>
</feature>
<dbReference type="InterPro" id="IPR036179">
    <property type="entry name" value="Ig-like_dom_sf"/>
</dbReference>
<dbReference type="InterPro" id="IPR015631">
    <property type="entry name" value="CD2/SLAM_rcpt"/>
</dbReference>
<dbReference type="Proteomes" id="UP001295444">
    <property type="component" value="Chromosome 09"/>
</dbReference>
<proteinExistence type="predicted"/>
<protein>
    <submittedName>
        <fullName evidence="7">Carcinoembryonic antigen-related cell adhesion molecule 1 isoform X2</fullName>
    </submittedName>
</protein>
<sequence>MADIQNIYAATGGETWIPFYKGSNPENGTLECRFLKRDDAKDRVIILCNVPSAGCGLLYSEYRGRLELLFSNFTIQLKNLSKEDSGRYFCSVRKPYSEPLTTTSHLHVLDPISDLHVTASFQHSNAAAQFQCSFNGEYEIITWVKDGKPISSDCSHEDLRFLSIKKADRSDCGYYSCIVHTHIGSFENGTEFKIPSSDLKAYVFGLSIFSLTEDFMSLFIIVLAYILSRGTQSTGQINPNIQSREVTDNKKGYLAKVKKGCFFTYLLSTDTNILVVLAILIIWITEGMSKAVIVAMIPLVIGFIFVSIYLMIFCSCSNITENRFFLHVLELSPHVLNIYMFFASIFVITYIAIDIRQDCEDVNMNVLVFLSIPCAIIFVLFVFFFSWYCFQDKKTKV</sequence>
<dbReference type="InterPro" id="IPR013783">
    <property type="entry name" value="Ig-like_fold"/>
</dbReference>
<dbReference type="SUPFAM" id="SSF48726">
    <property type="entry name" value="Immunoglobulin"/>
    <property type="match status" value="2"/>
</dbReference>
<evidence type="ECO:0000256" key="5">
    <source>
        <dbReference type="SAM" id="Phobius"/>
    </source>
</evidence>
<keyword evidence="8" id="KW-1185">Reference proteome</keyword>
<feature type="transmembrane region" description="Helical" evidence="5">
    <location>
        <begin position="260"/>
        <end position="285"/>
    </location>
</feature>
<evidence type="ECO:0000256" key="1">
    <source>
        <dbReference type="ARBA" id="ARBA00004370"/>
    </source>
</evidence>
<dbReference type="SMART" id="SM00408">
    <property type="entry name" value="IGc2"/>
    <property type="match status" value="2"/>
</dbReference>
<dbReference type="AlphaFoldDB" id="A0AAD1T5U5"/>
<accession>A0AAD1T5U5</accession>
<dbReference type="PROSITE" id="PS50835">
    <property type="entry name" value="IG_LIKE"/>
    <property type="match status" value="1"/>
</dbReference>
<comment type="subcellular location">
    <subcellularLocation>
        <location evidence="1">Membrane</location>
    </subcellularLocation>
</comment>
<keyword evidence="3 5" id="KW-0472">Membrane</keyword>
<name>A0AAD1T5U5_PELCU</name>
<keyword evidence="5" id="KW-1133">Transmembrane helix</keyword>
<evidence type="ECO:0000313" key="7">
    <source>
        <dbReference type="EMBL" id="CAH2316469.1"/>
    </source>
</evidence>
<feature type="transmembrane region" description="Helical" evidence="5">
    <location>
        <begin position="291"/>
        <end position="314"/>
    </location>
</feature>
<evidence type="ECO:0000256" key="4">
    <source>
        <dbReference type="ARBA" id="ARBA00023180"/>
    </source>
</evidence>
<feature type="transmembrane region" description="Helical" evidence="5">
    <location>
        <begin position="335"/>
        <end position="353"/>
    </location>
</feature>
<dbReference type="Gene3D" id="2.60.40.10">
    <property type="entry name" value="Immunoglobulins"/>
    <property type="match status" value="2"/>
</dbReference>
<dbReference type="Pfam" id="PF07686">
    <property type="entry name" value="V-set"/>
    <property type="match status" value="1"/>
</dbReference>
<organism evidence="7 8">
    <name type="scientific">Pelobates cultripes</name>
    <name type="common">Western spadefoot toad</name>
    <dbReference type="NCBI Taxonomy" id="61616"/>
    <lineage>
        <taxon>Eukaryota</taxon>
        <taxon>Metazoa</taxon>
        <taxon>Chordata</taxon>
        <taxon>Craniata</taxon>
        <taxon>Vertebrata</taxon>
        <taxon>Euteleostomi</taxon>
        <taxon>Amphibia</taxon>
        <taxon>Batrachia</taxon>
        <taxon>Anura</taxon>
        <taxon>Pelobatoidea</taxon>
        <taxon>Pelobatidae</taxon>
        <taxon>Pelobates</taxon>
    </lineage>
</organism>
<evidence type="ECO:0000256" key="3">
    <source>
        <dbReference type="ARBA" id="ARBA00023136"/>
    </source>
</evidence>
<reference evidence="7" key="1">
    <citation type="submission" date="2022-03" db="EMBL/GenBank/DDBJ databases">
        <authorList>
            <person name="Alioto T."/>
            <person name="Alioto T."/>
            <person name="Gomez Garrido J."/>
        </authorList>
    </citation>
    <scope>NUCLEOTIDE SEQUENCE</scope>
</reference>
<evidence type="ECO:0000256" key="2">
    <source>
        <dbReference type="ARBA" id="ARBA00022729"/>
    </source>
</evidence>
<keyword evidence="5" id="KW-0812">Transmembrane</keyword>
<dbReference type="InterPro" id="IPR013106">
    <property type="entry name" value="Ig_V-set"/>
</dbReference>
<dbReference type="GO" id="GO:0016020">
    <property type="term" value="C:membrane"/>
    <property type="evidence" value="ECO:0007669"/>
    <property type="project" value="UniProtKB-SubCell"/>
</dbReference>
<dbReference type="InterPro" id="IPR003598">
    <property type="entry name" value="Ig_sub2"/>
</dbReference>